<organism evidence="1 2">
    <name type="scientific">Aspergillus sclerotiicarbonarius (strain CBS 121057 / IBT 28362)</name>
    <dbReference type="NCBI Taxonomy" id="1448318"/>
    <lineage>
        <taxon>Eukaryota</taxon>
        <taxon>Fungi</taxon>
        <taxon>Dikarya</taxon>
        <taxon>Ascomycota</taxon>
        <taxon>Pezizomycotina</taxon>
        <taxon>Eurotiomycetes</taxon>
        <taxon>Eurotiomycetidae</taxon>
        <taxon>Eurotiales</taxon>
        <taxon>Aspergillaceae</taxon>
        <taxon>Aspergillus</taxon>
        <taxon>Aspergillus subgen. Circumdati</taxon>
    </lineage>
</organism>
<name>A0A319DRP2_ASPSB</name>
<sequence length="305" mass="35694">MLQPIFPQLRSNTALRKIPPELVEMVFAFLPVQDQICFGLSCKYIFTCLNSYLETHQIQLRQLLPREERVMLCPNVKRRPRIQLLLRLENDHWRYCSDCWTLHPHSTWLALQSLWKGLQRRSCSECQLLQGQMCCMPYAGKVDICPCVSITFRDKLHLMQMCKDARKVVPPGTKNYNDNALLPPGSSQLLENLRHECNFTDHPFISIRVKTEFWIIGKSMGLCVLNHYKFETRHETPSTSLKSLLTCPHKDTGNWVRRVFHEGGSSFTGWDKNRSTRPYTFKITTLRNLGNSKWPNRAWSRNCYS</sequence>
<keyword evidence="2" id="KW-1185">Reference proteome</keyword>
<proteinExistence type="predicted"/>
<reference evidence="1 2" key="1">
    <citation type="submission" date="2018-02" db="EMBL/GenBank/DDBJ databases">
        <title>The genomes of Aspergillus section Nigri reveals drivers in fungal speciation.</title>
        <authorList>
            <consortium name="DOE Joint Genome Institute"/>
            <person name="Vesth T.C."/>
            <person name="Nybo J."/>
            <person name="Theobald S."/>
            <person name="Brandl J."/>
            <person name="Frisvad J.C."/>
            <person name="Nielsen K.F."/>
            <person name="Lyhne E.K."/>
            <person name="Kogle M.E."/>
            <person name="Kuo A."/>
            <person name="Riley R."/>
            <person name="Clum A."/>
            <person name="Nolan M."/>
            <person name="Lipzen A."/>
            <person name="Salamov A."/>
            <person name="Henrissat B."/>
            <person name="Wiebenga A."/>
            <person name="De vries R.P."/>
            <person name="Grigoriev I.V."/>
            <person name="Mortensen U.H."/>
            <person name="Andersen M.R."/>
            <person name="Baker S.E."/>
        </authorList>
    </citation>
    <scope>NUCLEOTIDE SEQUENCE [LARGE SCALE GENOMIC DNA]</scope>
    <source>
        <strain evidence="1 2">CBS 121057</strain>
    </source>
</reference>
<accession>A0A319DRP2</accession>
<dbReference type="VEuPathDB" id="FungiDB:BO78DRAFT_330276"/>
<protein>
    <recommendedName>
        <fullName evidence="3">F-box domain-containing protein</fullName>
    </recommendedName>
</protein>
<evidence type="ECO:0000313" key="1">
    <source>
        <dbReference type="EMBL" id="PYI00347.1"/>
    </source>
</evidence>
<dbReference type="AlphaFoldDB" id="A0A319DRP2"/>
<evidence type="ECO:0000313" key="2">
    <source>
        <dbReference type="Proteomes" id="UP000248423"/>
    </source>
</evidence>
<gene>
    <name evidence="1" type="ORF">BO78DRAFT_330276</name>
</gene>
<dbReference type="Proteomes" id="UP000248423">
    <property type="component" value="Unassembled WGS sequence"/>
</dbReference>
<dbReference type="EMBL" id="KZ826457">
    <property type="protein sequence ID" value="PYI00347.1"/>
    <property type="molecule type" value="Genomic_DNA"/>
</dbReference>
<evidence type="ECO:0008006" key="3">
    <source>
        <dbReference type="Google" id="ProtNLM"/>
    </source>
</evidence>
<dbReference type="OrthoDB" id="4454461at2759"/>